<dbReference type="PROSITE" id="PS50943">
    <property type="entry name" value="HTH_CROC1"/>
    <property type="match status" value="1"/>
</dbReference>
<dbReference type="AlphaFoldDB" id="A0A5S4YH70"/>
<keyword evidence="3" id="KW-1185">Reference proteome</keyword>
<proteinExistence type="predicted"/>
<protein>
    <submittedName>
        <fullName evidence="2">Transcriptional regulator</fullName>
    </submittedName>
</protein>
<sequence>MGGLERQSQNPTTDLLDRLAETLDVHLSEVSVQPPRGATTPKHFA</sequence>
<comment type="caution">
    <text evidence="2">The sequence shown here is derived from an EMBL/GenBank/DDBJ whole genome shotgun (WGS) entry which is preliminary data.</text>
</comment>
<feature type="domain" description="HTH cro/C1-type" evidence="1">
    <location>
        <begin position="4"/>
        <end position="30"/>
    </location>
</feature>
<organism evidence="2 3">
    <name type="scientific">Bradyrhizobium hipponense</name>
    <dbReference type="NCBI Taxonomy" id="2605638"/>
    <lineage>
        <taxon>Bacteria</taxon>
        <taxon>Pseudomonadati</taxon>
        <taxon>Pseudomonadota</taxon>
        <taxon>Alphaproteobacteria</taxon>
        <taxon>Hyphomicrobiales</taxon>
        <taxon>Nitrobacteraceae</taxon>
        <taxon>Bradyrhizobium</taxon>
    </lineage>
</organism>
<evidence type="ECO:0000313" key="2">
    <source>
        <dbReference type="EMBL" id="TYO63383.1"/>
    </source>
</evidence>
<reference evidence="2 3" key="1">
    <citation type="submission" date="2019-08" db="EMBL/GenBank/DDBJ databases">
        <title>Bradyrhizobium hipponensis sp. nov., a rhizobium isolated from a Lupinus angustifolius root nodule in Tunisia.</title>
        <authorList>
            <person name="Off K."/>
            <person name="Rejili M."/>
            <person name="Mars M."/>
            <person name="Brachmann A."/>
            <person name="Marin M."/>
        </authorList>
    </citation>
    <scope>NUCLEOTIDE SEQUENCE [LARGE SCALE GENOMIC DNA]</scope>
    <source>
        <strain evidence="3">aSej3</strain>
    </source>
</reference>
<name>A0A5S4YH70_9BRAD</name>
<dbReference type="Proteomes" id="UP000324797">
    <property type="component" value="Unassembled WGS sequence"/>
</dbReference>
<gene>
    <name evidence="2" type="ORF">FXV83_27955</name>
</gene>
<dbReference type="InterPro" id="IPR001387">
    <property type="entry name" value="Cro/C1-type_HTH"/>
</dbReference>
<evidence type="ECO:0000313" key="3">
    <source>
        <dbReference type="Proteomes" id="UP000324797"/>
    </source>
</evidence>
<evidence type="ECO:0000259" key="1">
    <source>
        <dbReference type="PROSITE" id="PS50943"/>
    </source>
</evidence>
<accession>A0A5S4YH70</accession>
<dbReference type="EMBL" id="VSTH01000101">
    <property type="protein sequence ID" value="TYO63383.1"/>
    <property type="molecule type" value="Genomic_DNA"/>
</dbReference>